<comment type="caution">
    <text evidence="2">The sequence shown here is derived from an EMBL/GenBank/DDBJ whole genome shotgun (WGS) entry which is preliminary data.</text>
</comment>
<dbReference type="Proteomes" id="UP000286045">
    <property type="component" value="Unassembled WGS sequence"/>
</dbReference>
<feature type="region of interest" description="Disordered" evidence="1">
    <location>
        <begin position="523"/>
        <end position="577"/>
    </location>
</feature>
<name>A0A439D0C7_9PEZI</name>
<keyword evidence="3" id="KW-1185">Reference proteome</keyword>
<dbReference type="AlphaFoldDB" id="A0A439D0C7"/>
<gene>
    <name evidence="2" type="ORF">EKO27_g7392</name>
</gene>
<dbReference type="EMBL" id="RYZI01000242">
    <property type="protein sequence ID" value="RWA07711.1"/>
    <property type="molecule type" value="Genomic_DNA"/>
</dbReference>
<accession>A0A439D0C7</accession>
<feature type="compositionally biased region" description="Pro residues" evidence="1">
    <location>
        <begin position="45"/>
        <end position="54"/>
    </location>
</feature>
<feature type="compositionally biased region" description="Polar residues" evidence="1">
    <location>
        <begin position="528"/>
        <end position="551"/>
    </location>
</feature>
<evidence type="ECO:0000256" key="1">
    <source>
        <dbReference type="SAM" id="MobiDB-lite"/>
    </source>
</evidence>
<evidence type="ECO:0000313" key="3">
    <source>
        <dbReference type="Proteomes" id="UP000286045"/>
    </source>
</evidence>
<feature type="region of interest" description="Disordered" evidence="1">
    <location>
        <begin position="1"/>
        <end position="124"/>
    </location>
</feature>
<proteinExistence type="predicted"/>
<feature type="compositionally biased region" description="Polar residues" evidence="1">
    <location>
        <begin position="76"/>
        <end position="96"/>
    </location>
</feature>
<organism evidence="2 3">
    <name type="scientific">Xylaria grammica</name>
    <dbReference type="NCBI Taxonomy" id="363999"/>
    <lineage>
        <taxon>Eukaryota</taxon>
        <taxon>Fungi</taxon>
        <taxon>Dikarya</taxon>
        <taxon>Ascomycota</taxon>
        <taxon>Pezizomycotina</taxon>
        <taxon>Sordariomycetes</taxon>
        <taxon>Xylariomycetidae</taxon>
        <taxon>Xylariales</taxon>
        <taxon>Xylariaceae</taxon>
        <taxon>Xylaria</taxon>
    </lineage>
</organism>
<feature type="compositionally biased region" description="Basic and acidic residues" evidence="1">
    <location>
        <begin position="1"/>
        <end position="14"/>
    </location>
</feature>
<reference evidence="2 3" key="1">
    <citation type="submission" date="2018-12" db="EMBL/GenBank/DDBJ databases">
        <title>Draft genome sequence of Xylaria grammica IHI A82.</title>
        <authorList>
            <person name="Buettner E."/>
            <person name="Kellner H."/>
        </authorList>
    </citation>
    <scope>NUCLEOTIDE SEQUENCE [LARGE SCALE GENOMIC DNA]</scope>
    <source>
        <strain evidence="2 3">IHI A82</strain>
    </source>
</reference>
<sequence length="763" mass="81960">MTPHKSQRDGRISDEDQGVQDATVDLAWEEPLLPNNYSDRNRPVTIPPRESPVPHPRKSDFQYGRVQAGLGHNEPSVYNQNDWTASNQQQSATPGRSSRPCPAAPPGRNPFGHSSKSAWEPTRGVLSGRLPDRYSSHASLDAGAMGGGNASQITWPSTVDPKEPAISGIRQNTRPSSELPRYSLVESPKRPKVQTQKFYDPNQTSGTSVSSSGRIAGRTNEQALGEARSKASGDLTVIPYSRAFQPLATQIVANQDRTNLPAGGRREIDPNNAPPLFPNPLMGSFNLEDAVKEPTVGPPRRHRATVMGDNYDVLSASLVARVRKGCLKGPYNASKWIATNHQLMMADDLFYGGVWKERFMLNEDTIIEYHNPASSRAEVGGTKRTDCRTIFLLMQDSRDGSVWCKTFGGNKMAASLEMEGDNTEFRGVLNLWKYFFHRAGGDQTYDGYATLVAPDYIDHSLSAAGEDAVLLSFALRFNLTPIAPFKATPEEALSEEARSIPDFIPAVSFSPASSVAVIADPPFAAANPDTTEPSADDGTNSNIADPSSVQFGTFPDPSPVHSDTIQGPFPDDSGVLADTGAVLEPASTPANIPPCVNTGAAPATATPQPLFADSNPDLGTIATDANMPPMPVSFSGEDMNLETQDQYAHPSNTLDGFGLDSTELSTPNGVSVAPGNEDYSSFADLMYLQEATGNMDTSLPSDDFSWLSANPFSSGNPVDGDASLDGNMFNSSLFASNNEAANNNPTGNEAMGDWNLDELISFE</sequence>
<protein>
    <submittedName>
        <fullName evidence="2">Uncharacterized protein</fullName>
    </submittedName>
</protein>
<feature type="region of interest" description="Disordered" evidence="1">
    <location>
        <begin position="137"/>
        <end position="181"/>
    </location>
</feature>
<evidence type="ECO:0000313" key="2">
    <source>
        <dbReference type="EMBL" id="RWA07711.1"/>
    </source>
</evidence>